<proteinExistence type="inferred from homology"/>
<gene>
    <name evidence="4" type="ORF">RZS32_003310</name>
</gene>
<dbReference type="Proteomes" id="UP001281305">
    <property type="component" value="Chromosome"/>
</dbReference>
<accession>A0ABZ2TGS0</accession>
<comment type="similarity">
    <text evidence="1">Belongs to the non-flavoprotein flavin reductase family.</text>
</comment>
<dbReference type="PANTHER" id="PTHR30466:SF11">
    <property type="entry name" value="FLAVIN-DEPENDENT MONOOXYGENASE, REDUCTASE SUBUNIT HSAB"/>
    <property type="match status" value="1"/>
</dbReference>
<dbReference type="SMART" id="SM00903">
    <property type="entry name" value="Flavin_Reduct"/>
    <property type="match status" value="1"/>
</dbReference>
<evidence type="ECO:0000256" key="2">
    <source>
        <dbReference type="ARBA" id="ARBA00023002"/>
    </source>
</evidence>
<keyword evidence="2" id="KW-0560">Oxidoreductase</keyword>
<evidence type="ECO:0000256" key="1">
    <source>
        <dbReference type="ARBA" id="ARBA00008898"/>
    </source>
</evidence>
<feature type="domain" description="Flavin reductase like" evidence="3">
    <location>
        <begin position="12"/>
        <end position="156"/>
    </location>
</feature>
<sequence>MNNPRDAFITAMRQVASTVTVVTTDGPAGKAGATVSAFTSLSADPPSVLVCLKADSNIAQTVAANGTFCVNILAEDAVEVAKRFAGMFDADQPNRFEGLDVADTEFGPLLPRATAFSCSLTHRHVHGSHAICIGDVTGISNAGERPLTYMSGSFHIVRPSEAS</sequence>
<dbReference type="Pfam" id="PF01613">
    <property type="entry name" value="Flavin_Reduct"/>
    <property type="match status" value="1"/>
</dbReference>
<keyword evidence="5" id="KW-1185">Reference proteome</keyword>
<evidence type="ECO:0000313" key="5">
    <source>
        <dbReference type="Proteomes" id="UP001281305"/>
    </source>
</evidence>
<dbReference type="Gene3D" id="2.30.110.10">
    <property type="entry name" value="Electron Transport, Fmn-binding Protein, Chain A"/>
    <property type="match status" value="1"/>
</dbReference>
<dbReference type="InterPro" id="IPR002563">
    <property type="entry name" value="Flavin_Rdtase-like_dom"/>
</dbReference>
<name>A0ABZ2TGS0_9RHOB</name>
<dbReference type="EMBL" id="CP146606">
    <property type="protein sequence ID" value="WYK18927.1"/>
    <property type="molecule type" value="Genomic_DNA"/>
</dbReference>
<evidence type="ECO:0000313" key="4">
    <source>
        <dbReference type="EMBL" id="WYK18927.1"/>
    </source>
</evidence>
<dbReference type="PANTHER" id="PTHR30466">
    <property type="entry name" value="FLAVIN REDUCTASE"/>
    <property type="match status" value="1"/>
</dbReference>
<protein>
    <submittedName>
        <fullName evidence="4">Flavin reductase family protein</fullName>
    </submittedName>
</protein>
<reference evidence="4 5" key="1">
    <citation type="submission" date="2024-02" db="EMBL/GenBank/DDBJ databases">
        <title>Roseovarius strain W115 nov., isolated from a marine algae.</title>
        <authorList>
            <person name="Lee M.W."/>
            <person name="Lee J.K."/>
            <person name="Kim J.M."/>
            <person name="Choi D.G."/>
            <person name="Baek J.H."/>
            <person name="Bayburt H."/>
            <person name="Jung J.J."/>
            <person name="Han D.M."/>
            <person name="Jeon C.O."/>
        </authorList>
    </citation>
    <scope>NUCLEOTIDE SEQUENCE [LARGE SCALE GENOMIC DNA]</scope>
    <source>
        <strain evidence="4 5">W115</strain>
    </source>
</reference>
<dbReference type="SUPFAM" id="SSF50475">
    <property type="entry name" value="FMN-binding split barrel"/>
    <property type="match status" value="1"/>
</dbReference>
<dbReference type="InterPro" id="IPR050268">
    <property type="entry name" value="NADH-dep_flavin_reductase"/>
</dbReference>
<dbReference type="RefSeq" id="WP_317055610.1">
    <property type="nucleotide sequence ID" value="NZ_CP146606.1"/>
</dbReference>
<organism evidence="4 5">
    <name type="scientific">Roseovarius rhodophyticola</name>
    <dbReference type="NCBI Taxonomy" id="3080827"/>
    <lineage>
        <taxon>Bacteria</taxon>
        <taxon>Pseudomonadati</taxon>
        <taxon>Pseudomonadota</taxon>
        <taxon>Alphaproteobacteria</taxon>
        <taxon>Rhodobacterales</taxon>
        <taxon>Roseobacteraceae</taxon>
        <taxon>Roseovarius</taxon>
    </lineage>
</organism>
<evidence type="ECO:0000259" key="3">
    <source>
        <dbReference type="SMART" id="SM00903"/>
    </source>
</evidence>
<dbReference type="InterPro" id="IPR012349">
    <property type="entry name" value="Split_barrel_FMN-bd"/>
</dbReference>